<evidence type="ECO:0000259" key="10">
    <source>
        <dbReference type="Pfam" id="PF01435"/>
    </source>
</evidence>
<keyword evidence="4 9" id="KW-0862">Zinc</keyword>
<evidence type="ECO:0000256" key="1">
    <source>
        <dbReference type="ARBA" id="ARBA00022670"/>
    </source>
</evidence>
<protein>
    <recommendedName>
        <fullName evidence="7">Metalloendopeptidase OMA1, mitochondrial</fullName>
    </recommendedName>
    <alternativeName>
        <fullName evidence="8">Overlapping with the m-AAA protease 1 homolog</fullName>
    </alternativeName>
</protein>
<evidence type="ECO:0000313" key="11">
    <source>
        <dbReference type="EMBL" id="KAK6177932.1"/>
    </source>
</evidence>
<dbReference type="Gene3D" id="3.30.2010.10">
    <property type="entry name" value="Metalloproteases ('zincins'), catalytic domain"/>
    <property type="match status" value="1"/>
</dbReference>
<sequence length="389" mass="45178">MCKGKFHPRKLDFHPYPSVNAGLRKSFHTTSRKMIPPAIWIVVAPVVKVIAVLSGRFSRKWWQALPTYKKLQYLNAAGCVGFSGLSLYYCKHLQETPITGRKRFIAFTPAQYEKLSYETYKHVFHQYEKEFLNKDHPFHTRLTRVFHNLLWANGDFVQLNSNQKWEYRVLDRPYPKHHINALCVEHGLILVNSSALEVLQTDDELAFIIAHEMAHILLGHQQENISQGQLLDFMIIAVMASIWTMIPSDGISIVTHWFFAKCRQLFVDLPYSRKVETEADKVGLEIMAKACYDIRAAPLTMTKLSIDCNLNESGKFQMEFLKTHPLSIRRAEHMNHLLPSAELVRESCNCPELPSKDPRELITFISYLAEQRYIKLKTRQNLKQVTYKL</sequence>
<keyword evidence="1 9" id="KW-0645">Protease</keyword>
<dbReference type="GO" id="GO:0004222">
    <property type="term" value="F:metalloendopeptidase activity"/>
    <property type="evidence" value="ECO:0007669"/>
    <property type="project" value="InterPro"/>
</dbReference>
<feature type="domain" description="Peptidase M48" evidence="10">
    <location>
        <begin position="144"/>
        <end position="336"/>
    </location>
</feature>
<keyword evidence="12" id="KW-1185">Reference proteome</keyword>
<dbReference type="PANTHER" id="PTHR22726">
    <property type="entry name" value="METALLOENDOPEPTIDASE OMA1"/>
    <property type="match status" value="1"/>
</dbReference>
<gene>
    <name evidence="11" type="ORF">SNE40_012794</name>
</gene>
<dbReference type="EMBL" id="JAZGQO010000009">
    <property type="protein sequence ID" value="KAK6177932.1"/>
    <property type="molecule type" value="Genomic_DNA"/>
</dbReference>
<evidence type="ECO:0000256" key="4">
    <source>
        <dbReference type="ARBA" id="ARBA00022833"/>
    </source>
</evidence>
<keyword evidence="3 9" id="KW-0378">Hydrolase</keyword>
<organism evidence="11 12">
    <name type="scientific">Patella caerulea</name>
    <name type="common">Rayed Mediterranean limpet</name>
    <dbReference type="NCBI Taxonomy" id="87958"/>
    <lineage>
        <taxon>Eukaryota</taxon>
        <taxon>Metazoa</taxon>
        <taxon>Spiralia</taxon>
        <taxon>Lophotrochozoa</taxon>
        <taxon>Mollusca</taxon>
        <taxon>Gastropoda</taxon>
        <taxon>Patellogastropoda</taxon>
        <taxon>Patelloidea</taxon>
        <taxon>Patellidae</taxon>
        <taxon>Patella</taxon>
    </lineage>
</organism>
<evidence type="ECO:0000256" key="9">
    <source>
        <dbReference type="RuleBase" id="RU003983"/>
    </source>
</evidence>
<dbReference type="GO" id="GO:0046872">
    <property type="term" value="F:metal ion binding"/>
    <property type="evidence" value="ECO:0007669"/>
    <property type="project" value="UniProtKB-KW"/>
</dbReference>
<dbReference type="AlphaFoldDB" id="A0AAN8JID9"/>
<keyword evidence="2" id="KW-0479">Metal-binding</keyword>
<keyword evidence="5 9" id="KW-0482">Metalloprotease</keyword>
<proteinExistence type="inferred from homology"/>
<evidence type="ECO:0000256" key="7">
    <source>
        <dbReference type="ARBA" id="ARBA00040360"/>
    </source>
</evidence>
<comment type="caution">
    <text evidence="11">The sequence shown here is derived from an EMBL/GenBank/DDBJ whole genome shotgun (WGS) entry which is preliminary data.</text>
</comment>
<accession>A0AAN8JID9</accession>
<comment type="cofactor">
    <cofactor evidence="9">
        <name>Zn(2+)</name>
        <dbReference type="ChEBI" id="CHEBI:29105"/>
    </cofactor>
    <text evidence="9">Binds 1 zinc ion per subunit.</text>
</comment>
<evidence type="ECO:0000256" key="3">
    <source>
        <dbReference type="ARBA" id="ARBA00022801"/>
    </source>
</evidence>
<reference evidence="11 12" key="1">
    <citation type="submission" date="2024-01" db="EMBL/GenBank/DDBJ databases">
        <title>The genome of the rayed Mediterranean limpet Patella caerulea (Linnaeus, 1758).</title>
        <authorList>
            <person name="Anh-Thu Weber A."/>
            <person name="Halstead-Nussloch G."/>
        </authorList>
    </citation>
    <scope>NUCLEOTIDE SEQUENCE [LARGE SCALE GENOMIC DNA]</scope>
    <source>
        <strain evidence="11">AATW-2023a</strain>
        <tissue evidence="11">Whole specimen</tissue>
    </source>
</reference>
<dbReference type="Pfam" id="PF01435">
    <property type="entry name" value="Peptidase_M48"/>
    <property type="match status" value="1"/>
</dbReference>
<evidence type="ECO:0000256" key="6">
    <source>
        <dbReference type="ARBA" id="ARBA00038233"/>
    </source>
</evidence>
<dbReference type="GO" id="GO:0005743">
    <property type="term" value="C:mitochondrial inner membrane"/>
    <property type="evidence" value="ECO:0007669"/>
    <property type="project" value="TreeGrafter"/>
</dbReference>
<dbReference type="InterPro" id="IPR001915">
    <property type="entry name" value="Peptidase_M48"/>
</dbReference>
<comment type="similarity">
    <text evidence="6 9">Belongs to the peptidase M48 family.</text>
</comment>
<evidence type="ECO:0000313" key="12">
    <source>
        <dbReference type="Proteomes" id="UP001347796"/>
    </source>
</evidence>
<evidence type="ECO:0000256" key="8">
    <source>
        <dbReference type="ARBA" id="ARBA00042978"/>
    </source>
</evidence>
<dbReference type="GO" id="GO:0034982">
    <property type="term" value="P:mitochondrial protein processing"/>
    <property type="evidence" value="ECO:0007669"/>
    <property type="project" value="TreeGrafter"/>
</dbReference>
<dbReference type="GO" id="GO:0006515">
    <property type="term" value="P:protein quality control for misfolded or incompletely synthesized proteins"/>
    <property type="evidence" value="ECO:0007669"/>
    <property type="project" value="TreeGrafter"/>
</dbReference>
<dbReference type="CDD" id="cd07331">
    <property type="entry name" value="M48C_Oma1_like"/>
    <property type="match status" value="1"/>
</dbReference>
<evidence type="ECO:0000256" key="2">
    <source>
        <dbReference type="ARBA" id="ARBA00022723"/>
    </source>
</evidence>
<dbReference type="PANTHER" id="PTHR22726:SF1">
    <property type="entry name" value="METALLOENDOPEPTIDASE OMA1, MITOCHONDRIAL"/>
    <property type="match status" value="1"/>
</dbReference>
<evidence type="ECO:0000256" key="5">
    <source>
        <dbReference type="ARBA" id="ARBA00023049"/>
    </source>
</evidence>
<dbReference type="Proteomes" id="UP001347796">
    <property type="component" value="Unassembled WGS sequence"/>
</dbReference>
<name>A0AAN8JID9_PATCE</name>
<dbReference type="InterPro" id="IPR051156">
    <property type="entry name" value="Mito/Outer_Membr_Metalloprot"/>
</dbReference>